<dbReference type="SUPFAM" id="SSF52540">
    <property type="entry name" value="P-loop containing nucleoside triphosphate hydrolases"/>
    <property type="match status" value="1"/>
</dbReference>
<gene>
    <name evidence="5" type="ORF">FHR70_004823</name>
</gene>
<dbReference type="Gene3D" id="3.40.50.300">
    <property type="entry name" value="P-loop containing nucleotide triphosphate hydrolases"/>
    <property type="match status" value="1"/>
</dbReference>
<dbReference type="InterPro" id="IPR018541">
    <property type="entry name" value="Ftsk_gamma"/>
</dbReference>
<name>A0A7W4VR38_9HYPH</name>
<dbReference type="PROSITE" id="PS50901">
    <property type="entry name" value="FTSK"/>
    <property type="match status" value="1"/>
</dbReference>
<dbReference type="SMART" id="SM00843">
    <property type="entry name" value="Ftsk_gamma"/>
    <property type="match status" value="1"/>
</dbReference>
<proteinExistence type="predicted"/>
<dbReference type="Proteomes" id="UP000532010">
    <property type="component" value="Unassembled WGS sequence"/>
</dbReference>
<evidence type="ECO:0000256" key="3">
    <source>
        <dbReference type="PROSITE-ProRule" id="PRU00289"/>
    </source>
</evidence>
<reference evidence="5 6" key="1">
    <citation type="submission" date="2020-08" db="EMBL/GenBank/DDBJ databases">
        <title>The Agave Microbiome: Exploring the role of microbial communities in plant adaptations to desert environments.</title>
        <authorList>
            <person name="Partida-Martinez L.P."/>
        </authorList>
    </citation>
    <scope>NUCLEOTIDE SEQUENCE [LARGE SCALE GENOMIC DNA]</scope>
    <source>
        <strain evidence="5 6">AT3.9</strain>
    </source>
</reference>
<dbReference type="AlphaFoldDB" id="A0A7W4VR38"/>
<comment type="caution">
    <text evidence="5">The sequence shown here is derived from an EMBL/GenBank/DDBJ whole genome shotgun (WGS) entry which is preliminary data.</text>
</comment>
<keyword evidence="1 3" id="KW-0547">Nucleotide-binding</keyword>
<comment type="caution">
    <text evidence="3">Lacks conserved residue(s) required for the propagation of feature annotation.</text>
</comment>
<dbReference type="EMBL" id="JACHWB010000014">
    <property type="protein sequence ID" value="MBB3021717.1"/>
    <property type="molecule type" value="Genomic_DNA"/>
</dbReference>
<dbReference type="InterPro" id="IPR027417">
    <property type="entry name" value="P-loop_NTPase"/>
</dbReference>
<organism evidence="5 6">
    <name type="scientific">Microvirga lupini</name>
    <dbReference type="NCBI Taxonomy" id="420324"/>
    <lineage>
        <taxon>Bacteria</taxon>
        <taxon>Pseudomonadati</taxon>
        <taxon>Pseudomonadota</taxon>
        <taxon>Alphaproteobacteria</taxon>
        <taxon>Hyphomicrobiales</taxon>
        <taxon>Methylobacteriaceae</taxon>
        <taxon>Microvirga</taxon>
    </lineage>
</organism>
<dbReference type="InterPro" id="IPR002543">
    <property type="entry name" value="FtsK_dom"/>
</dbReference>
<dbReference type="InterPro" id="IPR036388">
    <property type="entry name" value="WH-like_DNA-bd_sf"/>
</dbReference>
<dbReference type="InterPro" id="IPR050206">
    <property type="entry name" value="FtsK/SpoIIIE/SftA"/>
</dbReference>
<dbReference type="Pfam" id="PF01580">
    <property type="entry name" value="FtsK_SpoIIIE"/>
    <property type="match status" value="1"/>
</dbReference>
<keyword evidence="2 3" id="KW-0067">ATP-binding</keyword>
<accession>A0A7W4VR38</accession>
<dbReference type="PANTHER" id="PTHR22683:SF41">
    <property type="entry name" value="DNA TRANSLOCASE FTSK"/>
    <property type="match status" value="1"/>
</dbReference>
<dbReference type="InterPro" id="IPR036390">
    <property type="entry name" value="WH_DNA-bd_sf"/>
</dbReference>
<feature type="domain" description="FtsK" evidence="4">
    <location>
        <begin position="1"/>
        <end position="81"/>
    </location>
</feature>
<dbReference type="GO" id="GO:0005524">
    <property type="term" value="F:ATP binding"/>
    <property type="evidence" value="ECO:0007669"/>
    <property type="project" value="UniProtKB-UniRule"/>
</dbReference>
<dbReference type="PANTHER" id="PTHR22683">
    <property type="entry name" value="SPORULATION PROTEIN RELATED"/>
    <property type="match status" value="1"/>
</dbReference>
<evidence type="ECO:0000313" key="6">
    <source>
        <dbReference type="Proteomes" id="UP000532010"/>
    </source>
</evidence>
<evidence type="ECO:0000313" key="5">
    <source>
        <dbReference type="EMBL" id="MBB3021717.1"/>
    </source>
</evidence>
<evidence type="ECO:0000256" key="2">
    <source>
        <dbReference type="ARBA" id="ARBA00022840"/>
    </source>
</evidence>
<sequence length="230" mass="25106">MMELDPLPYIVVIVDEMADLMMVAGKEIEGAIQRLAQMARAAGIHVILATQRPSVDVITGTIKANFPTRISFQVTSKIDSRTILGEMGAEQLLGQGDMLYMAGGGRITRVHGPFCSDEEVEKVVAHLKRQGRPQYLEAVTAEEDEGGAAPDTAVFDQGEFGSPSGDLYDQAVAVVLRDKKASTSYIQRRLQIGYNRAASLMERMEQEGIVGPANHAGKREILMTHLDMDD</sequence>
<dbReference type="Gene3D" id="1.10.10.10">
    <property type="entry name" value="Winged helix-like DNA-binding domain superfamily/Winged helix DNA-binding domain"/>
    <property type="match status" value="1"/>
</dbReference>
<dbReference type="SUPFAM" id="SSF46785">
    <property type="entry name" value="Winged helix' DNA-binding domain"/>
    <property type="match status" value="1"/>
</dbReference>
<dbReference type="Pfam" id="PF09397">
    <property type="entry name" value="FtsK_gamma"/>
    <property type="match status" value="1"/>
</dbReference>
<evidence type="ECO:0000256" key="1">
    <source>
        <dbReference type="ARBA" id="ARBA00022741"/>
    </source>
</evidence>
<protein>
    <submittedName>
        <fullName evidence="5">DNA segregation ATPase FtsK/SpoIIIE-like protein</fullName>
    </submittedName>
</protein>
<keyword evidence="6" id="KW-1185">Reference proteome</keyword>
<evidence type="ECO:0000259" key="4">
    <source>
        <dbReference type="PROSITE" id="PS50901"/>
    </source>
</evidence>
<dbReference type="GO" id="GO:0003677">
    <property type="term" value="F:DNA binding"/>
    <property type="evidence" value="ECO:0007669"/>
    <property type="project" value="InterPro"/>
</dbReference>